<dbReference type="InterPro" id="IPR052340">
    <property type="entry name" value="RNase_Y/CdgJ"/>
</dbReference>
<evidence type="ECO:0000313" key="3">
    <source>
        <dbReference type="Proteomes" id="UP001165384"/>
    </source>
</evidence>
<protein>
    <submittedName>
        <fullName evidence="2">HDOD domain-containing protein</fullName>
    </submittedName>
</protein>
<dbReference type="EMBL" id="JAKLTN010000001">
    <property type="protein sequence ID" value="MCG2576720.1"/>
    <property type="molecule type" value="Genomic_DNA"/>
</dbReference>
<dbReference type="Gene3D" id="1.10.3210.10">
    <property type="entry name" value="Hypothetical protein af1432"/>
    <property type="match status" value="1"/>
</dbReference>
<proteinExistence type="predicted"/>
<name>A0ABS9K0M8_9RHOO</name>
<keyword evidence="3" id="KW-1185">Reference proteome</keyword>
<dbReference type="SUPFAM" id="SSF109604">
    <property type="entry name" value="HD-domain/PDEase-like"/>
    <property type="match status" value="1"/>
</dbReference>
<gene>
    <name evidence="2" type="ORF">LZ012_06900</name>
</gene>
<dbReference type="PANTHER" id="PTHR33525">
    <property type="match status" value="1"/>
</dbReference>
<dbReference type="PROSITE" id="PS51833">
    <property type="entry name" value="HDOD"/>
    <property type="match status" value="1"/>
</dbReference>
<comment type="caution">
    <text evidence="2">The sequence shown here is derived from an EMBL/GenBank/DDBJ whole genome shotgun (WGS) entry which is preliminary data.</text>
</comment>
<evidence type="ECO:0000313" key="2">
    <source>
        <dbReference type="EMBL" id="MCG2576720.1"/>
    </source>
</evidence>
<organism evidence="2 3">
    <name type="scientific">Dechloromonas hankyongensis</name>
    <dbReference type="NCBI Taxonomy" id="2908002"/>
    <lineage>
        <taxon>Bacteria</taxon>
        <taxon>Pseudomonadati</taxon>
        <taxon>Pseudomonadota</taxon>
        <taxon>Betaproteobacteria</taxon>
        <taxon>Rhodocyclales</taxon>
        <taxon>Azonexaceae</taxon>
        <taxon>Dechloromonas</taxon>
    </lineage>
</organism>
<dbReference type="RefSeq" id="WP_275708965.1">
    <property type="nucleotide sequence ID" value="NZ_JAKLTN010000001.1"/>
</dbReference>
<feature type="domain" description="HDOD" evidence="1">
    <location>
        <begin position="21"/>
        <end position="221"/>
    </location>
</feature>
<evidence type="ECO:0000259" key="1">
    <source>
        <dbReference type="PROSITE" id="PS51833"/>
    </source>
</evidence>
<reference evidence="2" key="1">
    <citation type="submission" date="2022-01" db="EMBL/GenBank/DDBJ databases">
        <authorList>
            <person name="Jo J.-H."/>
            <person name="Im W.-T."/>
        </authorList>
    </citation>
    <scope>NUCLEOTIDE SEQUENCE</scope>
    <source>
        <strain evidence="2">XY25</strain>
    </source>
</reference>
<dbReference type="PANTHER" id="PTHR33525:SF4">
    <property type="entry name" value="CYCLIC DI-GMP PHOSPHODIESTERASE CDGJ"/>
    <property type="match status" value="1"/>
</dbReference>
<dbReference type="Pfam" id="PF08668">
    <property type="entry name" value="HDOD"/>
    <property type="match status" value="1"/>
</dbReference>
<sequence length="285" mass="32521">MLDHALPDIDSWTLMFSNNGLPILRVTKRRLEEMRADLDRVDARELARLILQDPIMTVRVLAYIQPMRGRSLQHDITTIASAVMMAGIEPFFNRFSELFTIEDQVKEAGPQALLGILQIIRRAQRAADYAQEWAIWRHDINMEEVRIAALLHDLAEMLVWCTAPKLGLAIQDMQKTHPGMRSADAQKMMLGFTFHDIQSELCRVWHLPELLRTLMDDDNAKQPRVKNVTLAVQLARHSSHGWDDPALPDDYVEIGHLLNITPEAVRQRLGLEPMPAREADGQDIG</sequence>
<accession>A0ABS9K0M8</accession>
<dbReference type="InterPro" id="IPR013976">
    <property type="entry name" value="HDOD"/>
</dbReference>
<dbReference type="Proteomes" id="UP001165384">
    <property type="component" value="Unassembled WGS sequence"/>
</dbReference>